<dbReference type="InterPro" id="IPR036591">
    <property type="entry name" value="YggU-like_sf"/>
</dbReference>
<dbReference type="EMBL" id="BARV01007910">
    <property type="protein sequence ID" value="GAI14331.1"/>
    <property type="molecule type" value="Genomic_DNA"/>
</dbReference>
<dbReference type="HAMAP" id="MF_00634">
    <property type="entry name" value="UPF0235"/>
    <property type="match status" value="1"/>
</dbReference>
<dbReference type="InterPro" id="IPR003746">
    <property type="entry name" value="DUF167"/>
</dbReference>
<dbReference type="PANTHER" id="PTHR13420">
    <property type="entry name" value="UPF0235 PROTEIN C15ORF40"/>
    <property type="match status" value="1"/>
</dbReference>
<dbReference type="NCBIfam" id="TIGR00251">
    <property type="entry name" value="DUF167 family protein"/>
    <property type="match status" value="1"/>
</dbReference>
<evidence type="ECO:0000313" key="2">
    <source>
        <dbReference type="EMBL" id="GAI14331.1"/>
    </source>
</evidence>
<dbReference type="GO" id="GO:0005737">
    <property type="term" value="C:cytoplasm"/>
    <property type="evidence" value="ECO:0007669"/>
    <property type="project" value="TreeGrafter"/>
</dbReference>
<gene>
    <name evidence="2" type="ORF">S06H3_16028</name>
</gene>
<dbReference type="SMART" id="SM01152">
    <property type="entry name" value="DUF167"/>
    <property type="match status" value="1"/>
</dbReference>
<organism evidence="2">
    <name type="scientific">marine sediment metagenome</name>
    <dbReference type="NCBI Taxonomy" id="412755"/>
    <lineage>
        <taxon>unclassified sequences</taxon>
        <taxon>metagenomes</taxon>
        <taxon>ecological metagenomes</taxon>
    </lineage>
</organism>
<protein>
    <submittedName>
        <fullName evidence="2">Uncharacterized protein</fullName>
    </submittedName>
</protein>
<sequence length="112" mass="12348">MTQNDFGRKSKAVRKMLNIQKVDDGVIFKIKVQPGAAKNEIMGVQGDVLKIKINAPPVKGKANKALIDFLADKLGVKKSEIEIVSGHTSKIKKIRVLGEGVKIEKNLQRFLP</sequence>
<comment type="similarity">
    <text evidence="1">Belongs to the UPF0235 family.</text>
</comment>
<dbReference type="SUPFAM" id="SSF69786">
    <property type="entry name" value="YggU-like"/>
    <property type="match status" value="1"/>
</dbReference>
<dbReference type="AlphaFoldDB" id="X1M8A7"/>
<accession>X1M8A7</accession>
<proteinExistence type="inferred from homology"/>
<dbReference type="Gene3D" id="3.30.1200.10">
    <property type="entry name" value="YggU-like"/>
    <property type="match status" value="1"/>
</dbReference>
<dbReference type="PANTHER" id="PTHR13420:SF7">
    <property type="entry name" value="UPF0235 PROTEIN C15ORF40"/>
    <property type="match status" value="1"/>
</dbReference>
<comment type="caution">
    <text evidence="2">The sequence shown here is derived from an EMBL/GenBank/DDBJ whole genome shotgun (WGS) entry which is preliminary data.</text>
</comment>
<name>X1M8A7_9ZZZZ</name>
<evidence type="ECO:0000256" key="1">
    <source>
        <dbReference type="ARBA" id="ARBA00010364"/>
    </source>
</evidence>
<dbReference type="Pfam" id="PF02594">
    <property type="entry name" value="DUF167"/>
    <property type="match status" value="1"/>
</dbReference>
<reference evidence="2" key="1">
    <citation type="journal article" date="2014" name="Front. Microbiol.">
        <title>High frequency of phylogenetically diverse reductive dehalogenase-homologous genes in deep subseafloor sedimentary metagenomes.</title>
        <authorList>
            <person name="Kawai M."/>
            <person name="Futagami T."/>
            <person name="Toyoda A."/>
            <person name="Takaki Y."/>
            <person name="Nishi S."/>
            <person name="Hori S."/>
            <person name="Arai W."/>
            <person name="Tsubouchi T."/>
            <person name="Morono Y."/>
            <person name="Uchiyama I."/>
            <person name="Ito T."/>
            <person name="Fujiyama A."/>
            <person name="Inagaki F."/>
            <person name="Takami H."/>
        </authorList>
    </citation>
    <scope>NUCLEOTIDE SEQUENCE</scope>
    <source>
        <strain evidence="2">Expedition CK06-06</strain>
    </source>
</reference>